<dbReference type="InterPro" id="IPR000305">
    <property type="entry name" value="GIY-YIG_endonuc"/>
</dbReference>
<organism evidence="3">
    <name type="scientific">Ignavibacterium album</name>
    <dbReference type="NCBI Taxonomy" id="591197"/>
    <lineage>
        <taxon>Bacteria</taxon>
        <taxon>Pseudomonadati</taxon>
        <taxon>Ignavibacteriota</taxon>
        <taxon>Ignavibacteria</taxon>
        <taxon>Ignavibacteriales</taxon>
        <taxon>Ignavibacteriaceae</taxon>
        <taxon>Ignavibacterium</taxon>
    </lineage>
</organism>
<name>A0A7V2ZKL9_9BACT</name>
<evidence type="ECO:0000313" key="3">
    <source>
        <dbReference type="EMBL" id="HFI91717.1"/>
    </source>
</evidence>
<dbReference type="Gene3D" id="3.40.1440.10">
    <property type="entry name" value="GIY-YIG endonuclease"/>
    <property type="match status" value="1"/>
</dbReference>
<dbReference type="CDD" id="cd10449">
    <property type="entry name" value="GIY-YIG_SLX1_like"/>
    <property type="match status" value="1"/>
</dbReference>
<reference evidence="3" key="1">
    <citation type="journal article" date="2020" name="mSystems">
        <title>Genome- and Community-Level Interaction Insights into Carbon Utilization and Element Cycling Functions of Hydrothermarchaeota in Hydrothermal Sediment.</title>
        <authorList>
            <person name="Zhou Z."/>
            <person name="Liu Y."/>
            <person name="Xu W."/>
            <person name="Pan J."/>
            <person name="Luo Z.H."/>
            <person name="Li M."/>
        </authorList>
    </citation>
    <scope>NUCLEOTIDE SEQUENCE [LARGE SCALE GENOMIC DNA]</scope>
    <source>
        <strain evidence="3">SpSt-479</strain>
    </source>
</reference>
<dbReference type="Pfam" id="PF01541">
    <property type="entry name" value="GIY-YIG"/>
    <property type="match status" value="1"/>
</dbReference>
<comment type="similarity">
    <text evidence="1">Belongs to the UPF0213 family.</text>
</comment>
<accession>A0A7V2ZKL9</accession>
<protein>
    <submittedName>
        <fullName evidence="3">GIY-YIG nuclease family protein</fullName>
    </submittedName>
</protein>
<proteinExistence type="inferred from homology"/>
<dbReference type="InterPro" id="IPR050190">
    <property type="entry name" value="UPF0213_domain"/>
</dbReference>
<dbReference type="PANTHER" id="PTHR34477:SF1">
    <property type="entry name" value="UPF0213 PROTEIN YHBQ"/>
    <property type="match status" value="1"/>
</dbReference>
<feature type="domain" description="GIY-YIG" evidence="2">
    <location>
        <begin position="1"/>
        <end position="75"/>
    </location>
</feature>
<sequence length="82" mass="9854">MIYVYAIKSKTRKYIYVGMTADINDRLNRHNSGYEKTTRSYRPFELLYIEEFENRKAARVKEKYLKSGTGKEFLKRLTEGKF</sequence>
<dbReference type="InterPro" id="IPR035901">
    <property type="entry name" value="GIY-YIG_endonuc_sf"/>
</dbReference>
<evidence type="ECO:0000256" key="1">
    <source>
        <dbReference type="ARBA" id="ARBA00007435"/>
    </source>
</evidence>
<dbReference type="AlphaFoldDB" id="A0A7V2ZKL9"/>
<gene>
    <name evidence="3" type="ORF">ENS31_09360</name>
</gene>
<comment type="caution">
    <text evidence="3">The sequence shown here is derived from an EMBL/GenBank/DDBJ whole genome shotgun (WGS) entry which is preliminary data.</text>
</comment>
<dbReference type="EMBL" id="DSUJ01000008">
    <property type="protein sequence ID" value="HFI91717.1"/>
    <property type="molecule type" value="Genomic_DNA"/>
</dbReference>
<dbReference type="SUPFAM" id="SSF82771">
    <property type="entry name" value="GIY-YIG endonuclease"/>
    <property type="match status" value="1"/>
</dbReference>
<dbReference type="PANTHER" id="PTHR34477">
    <property type="entry name" value="UPF0213 PROTEIN YHBQ"/>
    <property type="match status" value="1"/>
</dbReference>
<evidence type="ECO:0000259" key="2">
    <source>
        <dbReference type="PROSITE" id="PS50164"/>
    </source>
</evidence>
<dbReference type="PROSITE" id="PS50164">
    <property type="entry name" value="GIY_YIG"/>
    <property type="match status" value="1"/>
</dbReference>